<dbReference type="InterPro" id="IPR044880">
    <property type="entry name" value="NCX_ion-bd_dom_sf"/>
</dbReference>
<comment type="caution">
    <text evidence="3">The sequence shown here is derived from an EMBL/GenBank/DDBJ whole genome shotgun (WGS) entry which is preliminary data.</text>
</comment>
<sequence>IIALTKCELTIVQSSLTGSILSNLLLVLGMCFFAGGVKYSEQGFGASMCPFVLCTPFHAHP</sequence>
<reference evidence="3" key="1">
    <citation type="submission" date="2023-11" db="EMBL/GenBank/DDBJ databases">
        <authorList>
            <person name="De Vega J J."/>
            <person name="De Vega J J."/>
        </authorList>
    </citation>
    <scope>NUCLEOTIDE SEQUENCE</scope>
</reference>
<dbReference type="GO" id="GO:0015369">
    <property type="term" value="F:calcium:proton antiporter activity"/>
    <property type="evidence" value="ECO:0007669"/>
    <property type="project" value="TreeGrafter"/>
</dbReference>
<dbReference type="AlphaFoldDB" id="A0AAD2Q2L6"/>
<keyword evidence="2" id="KW-1133">Transmembrane helix</keyword>
<dbReference type="Proteomes" id="UP001295794">
    <property type="component" value="Unassembled WGS sequence"/>
</dbReference>
<dbReference type="Gene3D" id="1.20.1420.30">
    <property type="entry name" value="NCX, central ion-binding region"/>
    <property type="match status" value="1"/>
</dbReference>
<keyword evidence="2" id="KW-0472">Membrane</keyword>
<organism evidence="3 4">
    <name type="scientific">Mycena citricolor</name>
    <dbReference type="NCBI Taxonomy" id="2018698"/>
    <lineage>
        <taxon>Eukaryota</taxon>
        <taxon>Fungi</taxon>
        <taxon>Dikarya</taxon>
        <taxon>Basidiomycota</taxon>
        <taxon>Agaricomycotina</taxon>
        <taxon>Agaricomycetes</taxon>
        <taxon>Agaricomycetidae</taxon>
        <taxon>Agaricales</taxon>
        <taxon>Marasmiineae</taxon>
        <taxon>Mycenaceae</taxon>
        <taxon>Mycena</taxon>
    </lineage>
</organism>
<evidence type="ECO:0008006" key="5">
    <source>
        <dbReference type="Google" id="ProtNLM"/>
    </source>
</evidence>
<dbReference type="GO" id="GO:0006874">
    <property type="term" value="P:intracellular calcium ion homeostasis"/>
    <property type="evidence" value="ECO:0007669"/>
    <property type="project" value="TreeGrafter"/>
</dbReference>
<accession>A0AAD2Q2L6</accession>
<keyword evidence="1" id="KW-0813">Transport</keyword>
<gene>
    <name evidence="3" type="ORF">MYCIT1_LOCUS12618</name>
</gene>
<evidence type="ECO:0000256" key="2">
    <source>
        <dbReference type="SAM" id="Phobius"/>
    </source>
</evidence>
<keyword evidence="4" id="KW-1185">Reference proteome</keyword>
<feature type="non-terminal residue" evidence="3">
    <location>
        <position position="1"/>
    </location>
</feature>
<name>A0AAD2Q2L6_9AGAR</name>
<keyword evidence="2" id="KW-0812">Transmembrane</keyword>
<keyword evidence="1" id="KW-0406">Ion transport</keyword>
<feature type="transmembrane region" description="Helical" evidence="2">
    <location>
        <begin position="20"/>
        <end position="39"/>
    </location>
</feature>
<dbReference type="GO" id="GO:0000329">
    <property type="term" value="C:fungal-type vacuole membrane"/>
    <property type="evidence" value="ECO:0007669"/>
    <property type="project" value="TreeGrafter"/>
</dbReference>
<dbReference type="PANTHER" id="PTHR31503">
    <property type="entry name" value="VACUOLAR CALCIUM ION TRANSPORTER"/>
    <property type="match status" value="1"/>
</dbReference>
<dbReference type="PANTHER" id="PTHR31503:SF20">
    <property type="entry name" value="CA(2+)_H(+) EXCHANGER, PUTATIVE (EUROFUNG)-RELATED"/>
    <property type="match status" value="1"/>
</dbReference>
<proteinExistence type="predicted"/>
<evidence type="ECO:0000256" key="1">
    <source>
        <dbReference type="ARBA" id="ARBA00023065"/>
    </source>
</evidence>
<dbReference type="EMBL" id="CAVNYO010000139">
    <property type="protein sequence ID" value="CAK5269126.1"/>
    <property type="molecule type" value="Genomic_DNA"/>
</dbReference>
<dbReference type="InterPro" id="IPR004713">
    <property type="entry name" value="CaH_exchang"/>
</dbReference>
<evidence type="ECO:0000313" key="3">
    <source>
        <dbReference type="EMBL" id="CAK5269126.1"/>
    </source>
</evidence>
<evidence type="ECO:0000313" key="4">
    <source>
        <dbReference type="Proteomes" id="UP001295794"/>
    </source>
</evidence>
<protein>
    <recommendedName>
        <fullName evidence="5">Sodium/calcium exchanger membrane region domain-containing protein</fullName>
    </recommendedName>
</protein>